<dbReference type="EMBL" id="NJBN01000001">
    <property type="protein sequence ID" value="TKJ42527.1"/>
    <property type="molecule type" value="Genomic_DNA"/>
</dbReference>
<proteinExistence type="predicted"/>
<sequence>MLERDRYFCRCDCCGTEWLTRKELLNDQSVVFKGFQPNWGSLAIGWFQFYHTFADCKSPFAVNVNGFFDLIEESRVIDTVSLRDECPGYCGDQELDYCHEECEYAIVIELTKMLKAREEDQVYA</sequence>
<evidence type="ECO:0000313" key="1">
    <source>
        <dbReference type="EMBL" id="TKJ42527.1"/>
    </source>
</evidence>
<reference evidence="1 2" key="1">
    <citation type="submission" date="2017-06" db="EMBL/GenBank/DDBJ databases">
        <title>Novel microbial phyla capable of carbon fixation and sulfur reduction in deep-sea sediments.</title>
        <authorList>
            <person name="Huang J."/>
            <person name="Baker B."/>
            <person name="Wang Y."/>
        </authorList>
    </citation>
    <scope>NUCLEOTIDE SEQUENCE [LARGE SCALE GENOMIC DNA]</scope>
    <source>
        <strain evidence="1">B3_LCP</strain>
    </source>
</reference>
<dbReference type="Proteomes" id="UP000319619">
    <property type="component" value="Unassembled WGS sequence"/>
</dbReference>
<accession>A0A532V6E1</accession>
<evidence type="ECO:0000313" key="2">
    <source>
        <dbReference type="Proteomes" id="UP000319619"/>
    </source>
</evidence>
<protein>
    <submittedName>
        <fullName evidence="1">Uncharacterized protein</fullName>
    </submittedName>
</protein>
<comment type="caution">
    <text evidence="1">The sequence shown here is derived from an EMBL/GenBank/DDBJ whole genome shotgun (WGS) entry which is preliminary data.</text>
</comment>
<name>A0A532V6E1_UNCL8</name>
<organism evidence="1 2">
    <name type="scientific">candidate division LCP-89 bacterium B3_LCP</name>
    <dbReference type="NCBI Taxonomy" id="2012998"/>
    <lineage>
        <taxon>Bacteria</taxon>
        <taxon>Pseudomonadati</taxon>
        <taxon>Bacteria division LCP-89</taxon>
    </lineage>
</organism>
<dbReference type="AlphaFoldDB" id="A0A532V6E1"/>
<gene>
    <name evidence="1" type="ORF">CEE37_02235</name>
</gene>